<sequence>MNILAFKSDFRKLVDAFARLVVVLAASFRKAFGGICRWVWERLPSANAHLALQGLPRVCGLNASETFRLRAAKRGRPTVTARWRMCPSS</sequence>
<proteinExistence type="predicted"/>
<evidence type="ECO:0000313" key="1">
    <source>
        <dbReference type="EMBL" id="PLP96955.1"/>
    </source>
</evidence>
<dbReference type="EMBL" id="PJRP01000021">
    <property type="protein sequence ID" value="PLP96955.1"/>
    <property type="molecule type" value="Genomic_DNA"/>
</dbReference>
<accession>A0A2N5C420</accession>
<reference evidence="1 2" key="1">
    <citation type="submission" date="2017-12" db="EMBL/GenBank/DDBJ databases">
        <title>Genome sequence of the active heterotrophic nitrifier-denitrifier, Cupriavidus pauculus UM1.</title>
        <authorList>
            <person name="Putonti C."/>
            <person name="Castignetti D."/>
        </authorList>
    </citation>
    <scope>NUCLEOTIDE SEQUENCE [LARGE SCALE GENOMIC DNA]</scope>
    <source>
        <strain evidence="1 2">UM1</strain>
    </source>
</reference>
<dbReference type="OrthoDB" id="9157555at2"/>
<dbReference type="Proteomes" id="UP000234341">
    <property type="component" value="Unassembled WGS sequence"/>
</dbReference>
<comment type="caution">
    <text evidence="1">The sequence shown here is derived from an EMBL/GenBank/DDBJ whole genome shotgun (WGS) entry which is preliminary data.</text>
</comment>
<evidence type="ECO:0000313" key="2">
    <source>
        <dbReference type="Proteomes" id="UP000234341"/>
    </source>
</evidence>
<protein>
    <submittedName>
        <fullName evidence="1">Uncharacterized protein</fullName>
    </submittedName>
</protein>
<name>A0A2N5C420_9BURK</name>
<dbReference type="RefSeq" id="WP_101684964.1">
    <property type="nucleotide sequence ID" value="NZ_PJRP01000021.1"/>
</dbReference>
<gene>
    <name evidence="1" type="ORF">CYJ10_29370</name>
</gene>
<organism evidence="1 2">
    <name type="scientific">Cupriavidus pauculus</name>
    <dbReference type="NCBI Taxonomy" id="82633"/>
    <lineage>
        <taxon>Bacteria</taxon>
        <taxon>Pseudomonadati</taxon>
        <taxon>Pseudomonadota</taxon>
        <taxon>Betaproteobacteria</taxon>
        <taxon>Burkholderiales</taxon>
        <taxon>Burkholderiaceae</taxon>
        <taxon>Cupriavidus</taxon>
    </lineage>
</organism>
<dbReference type="AlphaFoldDB" id="A0A2N5C420"/>